<name>K5WLU7_AGABU</name>
<dbReference type="InterPro" id="IPR011009">
    <property type="entry name" value="Kinase-like_dom_sf"/>
</dbReference>
<evidence type="ECO:0000313" key="2">
    <source>
        <dbReference type="EMBL" id="EKM76281.1"/>
    </source>
</evidence>
<proteinExistence type="predicted"/>
<feature type="compositionally biased region" description="Low complexity" evidence="1">
    <location>
        <begin position="394"/>
        <end position="405"/>
    </location>
</feature>
<dbReference type="OMA" id="QANTHYT"/>
<protein>
    <submittedName>
        <fullName evidence="2">Uncharacterized protein</fullName>
    </submittedName>
</protein>
<organism evidence="2 3">
    <name type="scientific">Agaricus bisporus var. burnettii (strain JB137-S8 / ATCC MYA-4627 / FGSC 10392)</name>
    <name type="common">White button mushroom</name>
    <dbReference type="NCBI Taxonomy" id="597362"/>
    <lineage>
        <taxon>Eukaryota</taxon>
        <taxon>Fungi</taxon>
        <taxon>Dikarya</taxon>
        <taxon>Basidiomycota</taxon>
        <taxon>Agaricomycotina</taxon>
        <taxon>Agaricomycetes</taxon>
        <taxon>Agaricomycetidae</taxon>
        <taxon>Agaricales</taxon>
        <taxon>Agaricineae</taxon>
        <taxon>Agaricaceae</taxon>
        <taxon>Agaricus</taxon>
    </lineage>
</organism>
<dbReference type="KEGG" id="abp:AGABI1DRAFT131376"/>
<evidence type="ECO:0000256" key="1">
    <source>
        <dbReference type="SAM" id="MobiDB-lite"/>
    </source>
</evidence>
<dbReference type="AlphaFoldDB" id="K5WLU7"/>
<feature type="compositionally biased region" description="Acidic residues" evidence="1">
    <location>
        <begin position="529"/>
        <end position="540"/>
    </location>
</feature>
<evidence type="ECO:0000313" key="3">
    <source>
        <dbReference type="Proteomes" id="UP000008493"/>
    </source>
</evidence>
<keyword evidence="3" id="KW-1185">Reference proteome</keyword>
<dbReference type="GeneID" id="18827426"/>
<reference evidence="3" key="1">
    <citation type="journal article" date="2012" name="Proc. Natl. Acad. Sci. U.S.A.">
        <title>Genome sequence of the button mushroom Agaricus bisporus reveals mechanisms governing adaptation to a humic-rich ecological niche.</title>
        <authorList>
            <person name="Morin E."/>
            <person name="Kohler A."/>
            <person name="Baker A.R."/>
            <person name="Foulongne-Oriol M."/>
            <person name="Lombard V."/>
            <person name="Nagy L.G."/>
            <person name="Ohm R.A."/>
            <person name="Patyshakuliyeva A."/>
            <person name="Brun A."/>
            <person name="Aerts A.L."/>
            <person name="Bailey A.M."/>
            <person name="Billette C."/>
            <person name="Coutinho P.M."/>
            <person name="Deakin G."/>
            <person name="Doddapaneni H."/>
            <person name="Floudas D."/>
            <person name="Grimwood J."/>
            <person name="Hilden K."/>
            <person name="Kuees U."/>
            <person name="LaButti K.M."/>
            <person name="Lapidus A."/>
            <person name="Lindquist E.A."/>
            <person name="Lucas S.M."/>
            <person name="Murat C."/>
            <person name="Riley R.W."/>
            <person name="Salamov A.A."/>
            <person name="Schmutz J."/>
            <person name="Subramanian V."/>
            <person name="Woesten H.A.B."/>
            <person name="Xu J."/>
            <person name="Eastwood D.C."/>
            <person name="Foster G.D."/>
            <person name="Sonnenberg A.S."/>
            <person name="Cullen D."/>
            <person name="de Vries R.P."/>
            <person name="Lundell T."/>
            <person name="Hibbett D.S."/>
            <person name="Henrissat B."/>
            <person name="Burton K.S."/>
            <person name="Kerrigan R.W."/>
            <person name="Challen M.P."/>
            <person name="Grigoriev I.V."/>
            <person name="Martin F."/>
        </authorList>
    </citation>
    <scope>NUCLEOTIDE SEQUENCE [LARGE SCALE GENOMIC DNA]</scope>
    <source>
        <strain evidence="3">JB137-S8 / ATCC MYA-4627 / FGSC 10392</strain>
    </source>
</reference>
<sequence>MPRNILIDSRRKIVALLDWEMSGWMPEQWEYLKAMWMGQYDPGWPEFVAMWLDPYDDDLKLHNKMFEGDWNDEKILDLLAGPGSPLIDQDRPLELVLGIKRIGSSHLLLADPQASTFEKRGKKKPYRSSTIADFESVSPIYFDSASDLKKKFGVLKPKARKGKKDEPWDTSQANKSYTAGDQGVLRGEFENGRVLYRLLRNAINPTVYSVYDSSWAPNIHFVSFTCNLRAFDTRSYVERQKNPRPLDYGWAEAKVSDSGISFDPGSAVHLIKAEDRLLKTGRRDEPFRHGSTKIENQERIEVLARSFFEKMQAENVKNPTVLLVHDEKLARNALRELGVDNSTWISGIANLLRPQKSGLDYGGNRNDFVQRQQRARDRSRSPTRRNMVKPEPGPSSRQSQRAPSPFEEKGQSPIYVVDVRALYWTMMKSQSEKQLGEIAAKLGVLEEANCWCAGNEAVYIFDVWQTMMSGAAIDDQRASRMTSTNPATANERPKSDAADLPTVANTEDSDEEFDPNDIVQTADKSEGQDNYDSDSASEYE</sequence>
<dbReference type="Proteomes" id="UP000008493">
    <property type="component" value="Unassembled WGS sequence"/>
</dbReference>
<gene>
    <name evidence="2" type="ORF">AGABI1DRAFT_131376</name>
</gene>
<dbReference type="InParanoid" id="K5WLU7"/>
<dbReference type="RefSeq" id="XP_007333013.1">
    <property type="nucleotide sequence ID" value="XM_007332951.1"/>
</dbReference>
<feature type="region of interest" description="Disordered" evidence="1">
    <location>
        <begin position="476"/>
        <end position="540"/>
    </location>
</feature>
<dbReference type="HOGENOM" id="CLU_040086_0_0_1"/>
<feature type="region of interest" description="Disordered" evidence="1">
    <location>
        <begin position="362"/>
        <end position="409"/>
    </location>
</feature>
<accession>K5WLU7</accession>
<dbReference type="OrthoDB" id="3235609at2759"/>
<dbReference type="SUPFAM" id="SSF56112">
    <property type="entry name" value="Protein kinase-like (PK-like)"/>
    <property type="match status" value="1"/>
</dbReference>
<dbReference type="eggNOG" id="ENOG502SS6Y">
    <property type="taxonomic scope" value="Eukaryota"/>
</dbReference>
<feature type="compositionally biased region" description="Polar residues" evidence="1">
    <location>
        <begin position="479"/>
        <end position="488"/>
    </location>
</feature>
<dbReference type="EMBL" id="JH971403">
    <property type="protein sequence ID" value="EKM76281.1"/>
    <property type="molecule type" value="Genomic_DNA"/>
</dbReference>